<evidence type="ECO:0000313" key="3">
    <source>
        <dbReference type="Proteomes" id="UP001289374"/>
    </source>
</evidence>
<dbReference type="AlphaFoldDB" id="A0AAE1X391"/>
<keyword evidence="3" id="KW-1185">Reference proteome</keyword>
<dbReference type="PANTHER" id="PTHR22930">
    <property type="match status" value="1"/>
</dbReference>
<name>A0AAE1X391_9LAMI</name>
<evidence type="ECO:0000313" key="2">
    <source>
        <dbReference type="EMBL" id="KAK4404455.1"/>
    </source>
</evidence>
<feature type="domain" description="DUF8040" evidence="1">
    <location>
        <begin position="7"/>
        <end position="84"/>
    </location>
</feature>
<evidence type="ECO:0000259" key="1">
    <source>
        <dbReference type="Pfam" id="PF26138"/>
    </source>
</evidence>
<dbReference type="InterPro" id="IPR045249">
    <property type="entry name" value="HARBI1-like"/>
</dbReference>
<accession>A0AAE1X391</accession>
<sequence length="227" mass="26115">MLVSLSNASCLRNLRIERNAFGRLCYLLEHSGGMSNTKHMTVAEQVAMFLSVIAHHKKNYAVKHDFLRSGRIVSMHFHVVLNTYYKMSYVFLAKAAPIADDCSDPRWRWFKGCLCALDRTFIDGRVPEQDKGRYLHRKAILRSTSLEFAIQTCNSYMFSRVGKEVLQIAVFYVMQSINYMDFECHQTQMSNAFPASTPLQHEQTGEISWLRLCTMNGSTGLDYEQTL</sequence>
<gene>
    <name evidence="2" type="ORF">Sango_0814100</name>
</gene>
<dbReference type="InterPro" id="IPR058353">
    <property type="entry name" value="DUF8040"/>
</dbReference>
<protein>
    <recommendedName>
        <fullName evidence="1">DUF8040 domain-containing protein</fullName>
    </recommendedName>
</protein>
<proteinExistence type="predicted"/>
<dbReference type="EMBL" id="JACGWL010000004">
    <property type="protein sequence ID" value="KAK4404455.1"/>
    <property type="molecule type" value="Genomic_DNA"/>
</dbReference>
<dbReference type="Pfam" id="PF26138">
    <property type="entry name" value="DUF8040"/>
    <property type="match status" value="1"/>
</dbReference>
<reference evidence="2" key="1">
    <citation type="submission" date="2020-06" db="EMBL/GenBank/DDBJ databases">
        <authorList>
            <person name="Li T."/>
            <person name="Hu X."/>
            <person name="Zhang T."/>
            <person name="Song X."/>
            <person name="Zhang H."/>
            <person name="Dai N."/>
            <person name="Sheng W."/>
            <person name="Hou X."/>
            <person name="Wei L."/>
        </authorList>
    </citation>
    <scope>NUCLEOTIDE SEQUENCE</scope>
    <source>
        <strain evidence="2">K16</strain>
        <tissue evidence="2">Leaf</tissue>
    </source>
</reference>
<dbReference type="Proteomes" id="UP001289374">
    <property type="component" value="Unassembled WGS sequence"/>
</dbReference>
<comment type="caution">
    <text evidence="2">The sequence shown here is derived from an EMBL/GenBank/DDBJ whole genome shotgun (WGS) entry which is preliminary data.</text>
</comment>
<dbReference type="PANTHER" id="PTHR22930:SF281">
    <property type="entry name" value="NUCLEASE"/>
    <property type="match status" value="1"/>
</dbReference>
<organism evidence="2 3">
    <name type="scientific">Sesamum angolense</name>
    <dbReference type="NCBI Taxonomy" id="2727404"/>
    <lineage>
        <taxon>Eukaryota</taxon>
        <taxon>Viridiplantae</taxon>
        <taxon>Streptophyta</taxon>
        <taxon>Embryophyta</taxon>
        <taxon>Tracheophyta</taxon>
        <taxon>Spermatophyta</taxon>
        <taxon>Magnoliopsida</taxon>
        <taxon>eudicotyledons</taxon>
        <taxon>Gunneridae</taxon>
        <taxon>Pentapetalae</taxon>
        <taxon>asterids</taxon>
        <taxon>lamiids</taxon>
        <taxon>Lamiales</taxon>
        <taxon>Pedaliaceae</taxon>
        <taxon>Sesamum</taxon>
    </lineage>
</organism>
<reference evidence="2" key="2">
    <citation type="journal article" date="2024" name="Plant">
        <title>Genomic evolution and insights into agronomic trait innovations of Sesamum species.</title>
        <authorList>
            <person name="Miao H."/>
            <person name="Wang L."/>
            <person name="Qu L."/>
            <person name="Liu H."/>
            <person name="Sun Y."/>
            <person name="Le M."/>
            <person name="Wang Q."/>
            <person name="Wei S."/>
            <person name="Zheng Y."/>
            <person name="Lin W."/>
            <person name="Duan Y."/>
            <person name="Cao H."/>
            <person name="Xiong S."/>
            <person name="Wang X."/>
            <person name="Wei L."/>
            <person name="Li C."/>
            <person name="Ma Q."/>
            <person name="Ju M."/>
            <person name="Zhao R."/>
            <person name="Li G."/>
            <person name="Mu C."/>
            <person name="Tian Q."/>
            <person name="Mei H."/>
            <person name="Zhang T."/>
            <person name="Gao T."/>
            <person name="Zhang H."/>
        </authorList>
    </citation>
    <scope>NUCLEOTIDE SEQUENCE</scope>
    <source>
        <strain evidence="2">K16</strain>
    </source>
</reference>